<comment type="similarity">
    <text evidence="2 10">Belongs to the MscL family.</text>
</comment>
<evidence type="ECO:0000256" key="7">
    <source>
        <dbReference type="ARBA" id="ARBA00023065"/>
    </source>
</evidence>
<organism evidence="11 12">
    <name type="scientific">Staphylococcus simiae CCM 7213 = CCUG 51256</name>
    <dbReference type="NCBI Taxonomy" id="911238"/>
    <lineage>
        <taxon>Bacteria</taxon>
        <taxon>Bacillati</taxon>
        <taxon>Bacillota</taxon>
        <taxon>Bacilli</taxon>
        <taxon>Bacillales</taxon>
        <taxon>Staphylococcaceae</taxon>
        <taxon>Staphylococcus</taxon>
    </lineage>
</organism>
<evidence type="ECO:0000256" key="2">
    <source>
        <dbReference type="ARBA" id="ARBA00007254"/>
    </source>
</evidence>
<proteinExistence type="inferred from homology"/>
<keyword evidence="7 10" id="KW-0406">Ion transport</keyword>
<comment type="caution">
    <text evidence="11">The sequence shown here is derived from an EMBL/GenBank/DDBJ whole genome shotgun (WGS) entry which is preliminary data.</text>
</comment>
<feature type="transmembrane region" description="Helical" evidence="10">
    <location>
        <begin position="12"/>
        <end position="39"/>
    </location>
</feature>
<accession>G5JLW0</accession>
<dbReference type="HAMAP" id="MF_00115">
    <property type="entry name" value="MscL"/>
    <property type="match status" value="1"/>
</dbReference>
<evidence type="ECO:0000256" key="10">
    <source>
        <dbReference type="HAMAP-Rule" id="MF_00115"/>
    </source>
</evidence>
<dbReference type="NCBIfam" id="NF010559">
    <property type="entry name" value="PRK13954.1"/>
    <property type="match status" value="1"/>
</dbReference>
<dbReference type="EMBL" id="AEUN01000540">
    <property type="protein sequence ID" value="EHJ06819.1"/>
    <property type="molecule type" value="Genomic_DNA"/>
</dbReference>
<gene>
    <name evidence="10 11" type="primary">mscL</name>
    <name evidence="11" type="ORF">SS7213T_12397</name>
</gene>
<dbReference type="SUPFAM" id="SSF81330">
    <property type="entry name" value="Gated mechanosensitive channel"/>
    <property type="match status" value="1"/>
</dbReference>
<keyword evidence="8 10" id="KW-0472">Membrane</keyword>
<name>G5JLW0_9STAP</name>
<evidence type="ECO:0000256" key="5">
    <source>
        <dbReference type="ARBA" id="ARBA00022692"/>
    </source>
</evidence>
<dbReference type="Proteomes" id="UP000005413">
    <property type="component" value="Unassembled WGS sequence"/>
</dbReference>
<dbReference type="InterPro" id="IPR019823">
    <property type="entry name" value="Mechanosensitive_channel_CS"/>
</dbReference>
<dbReference type="AlphaFoldDB" id="G5JLW0"/>
<keyword evidence="6 10" id="KW-1133">Transmembrane helix</keyword>
<keyword evidence="9 10" id="KW-0407">Ion channel</keyword>
<dbReference type="GO" id="GO:0008381">
    <property type="term" value="F:mechanosensitive monoatomic ion channel activity"/>
    <property type="evidence" value="ECO:0007669"/>
    <property type="project" value="UniProtKB-UniRule"/>
</dbReference>
<comment type="function">
    <text evidence="10">Channel that opens in response to stretch forces in the membrane lipid bilayer. May participate in the regulation of osmotic pressure changes within the cell.</text>
</comment>
<keyword evidence="4 10" id="KW-1003">Cell membrane</keyword>
<reference evidence="11 12" key="1">
    <citation type="journal article" date="2012" name="BMC Genomics">
        <title>Comparative genomic analysis of the genus Staphylococcus including Staphylococcus aureus and its newly described sister species Staphylococcus simiae.</title>
        <authorList>
            <person name="Suzuki H."/>
            <person name="Lefebure T."/>
            <person name="Pavinski Bitar P."/>
            <person name="Stanhope M.J."/>
        </authorList>
    </citation>
    <scope>NUCLEOTIDE SEQUENCE [LARGE SCALE GENOMIC DNA]</scope>
    <source>
        <strain evidence="11 12">CCM 7213</strain>
    </source>
</reference>
<dbReference type="PANTHER" id="PTHR30266">
    <property type="entry name" value="MECHANOSENSITIVE CHANNEL MSCL"/>
    <property type="match status" value="1"/>
</dbReference>
<evidence type="ECO:0000313" key="12">
    <source>
        <dbReference type="Proteomes" id="UP000005413"/>
    </source>
</evidence>
<dbReference type="NCBIfam" id="TIGR00220">
    <property type="entry name" value="mscL"/>
    <property type="match status" value="1"/>
</dbReference>
<dbReference type="GO" id="GO:0005886">
    <property type="term" value="C:plasma membrane"/>
    <property type="evidence" value="ECO:0007669"/>
    <property type="project" value="UniProtKB-SubCell"/>
</dbReference>
<evidence type="ECO:0000256" key="3">
    <source>
        <dbReference type="ARBA" id="ARBA00022448"/>
    </source>
</evidence>
<evidence type="ECO:0000313" key="11">
    <source>
        <dbReference type="EMBL" id="EHJ06819.1"/>
    </source>
</evidence>
<evidence type="ECO:0000256" key="8">
    <source>
        <dbReference type="ARBA" id="ARBA00023136"/>
    </source>
</evidence>
<feature type="transmembrane region" description="Helical" evidence="10">
    <location>
        <begin position="59"/>
        <end position="84"/>
    </location>
</feature>
<evidence type="ECO:0000256" key="1">
    <source>
        <dbReference type="ARBA" id="ARBA00004651"/>
    </source>
</evidence>
<dbReference type="Pfam" id="PF01741">
    <property type="entry name" value="MscL"/>
    <property type="match status" value="1"/>
</dbReference>
<dbReference type="RefSeq" id="WP_002465158.1">
    <property type="nucleotide sequence ID" value="NZ_AEUN01000540.1"/>
</dbReference>
<evidence type="ECO:0000256" key="4">
    <source>
        <dbReference type="ARBA" id="ARBA00022475"/>
    </source>
</evidence>
<protein>
    <recommendedName>
        <fullName evidence="10">Large-conductance mechanosensitive channel</fullName>
    </recommendedName>
</protein>
<keyword evidence="12" id="KW-1185">Reference proteome</keyword>
<evidence type="ECO:0000256" key="6">
    <source>
        <dbReference type="ARBA" id="ARBA00022989"/>
    </source>
</evidence>
<keyword evidence="3 10" id="KW-0813">Transport</keyword>
<dbReference type="InterPro" id="IPR001185">
    <property type="entry name" value="MS_channel"/>
</dbReference>
<dbReference type="InterPro" id="IPR037673">
    <property type="entry name" value="MSC/AndL"/>
</dbReference>
<evidence type="ECO:0000256" key="9">
    <source>
        <dbReference type="ARBA" id="ARBA00023303"/>
    </source>
</evidence>
<dbReference type="PATRIC" id="fig|911238.3.peg.2189"/>
<dbReference type="PRINTS" id="PR01264">
    <property type="entry name" value="MECHCHANNEL"/>
</dbReference>
<dbReference type="Gene3D" id="1.10.1200.120">
    <property type="entry name" value="Large-conductance mechanosensitive channel, MscL, domain 1"/>
    <property type="match status" value="1"/>
</dbReference>
<dbReference type="PROSITE" id="PS01327">
    <property type="entry name" value="MSCL"/>
    <property type="match status" value="1"/>
</dbReference>
<comment type="subcellular location">
    <subcellularLocation>
        <location evidence="1 10">Cell membrane</location>
        <topology evidence="1 10">Multi-pass membrane protein</topology>
    </subcellularLocation>
</comment>
<keyword evidence="5 10" id="KW-0812">Transmembrane</keyword>
<dbReference type="InterPro" id="IPR036019">
    <property type="entry name" value="MscL_channel"/>
</dbReference>
<dbReference type="PANTHER" id="PTHR30266:SF2">
    <property type="entry name" value="LARGE-CONDUCTANCE MECHANOSENSITIVE CHANNEL"/>
    <property type="match status" value="1"/>
</dbReference>
<comment type="subunit">
    <text evidence="10">Homopentamer.</text>
</comment>
<dbReference type="OrthoDB" id="9810350at2"/>
<sequence length="131" mass="15068">MLKEFKEFALKGNVLDLAVAVVMGAAFNKIVTALVQYIIMPLIGKIFGSVDFAKEWSFWGIKYGLFIQSIIDFIIIAFALFIFVKIANTLMKKEDEEEVLEENTVLLTEIRDLLREKTKLVFKKIHDNIYS</sequence>